<keyword evidence="3" id="KW-1185">Reference proteome</keyword>
<reference evidence="2 3" key="1">
    <citation type="submission" date="2019-12" db="EMBL/GenBank/DDBJ databases">
        <authorList>
            <person name="Huq M.A."/>
        </authorList>
    </citation>
    <scope>NUCLEOTIDE SEQUENCE [LARGE SCALE GENOMIC DNA]</scope>
    <source>
        <strain evidence="2 3">MAH-34</strain>
    </source>
</reference>
<gene>
    <name evidence="2" type="ORF">GON05_34050</name>
</gene>
<evidence type="ECO:0000313" key="2">
    <source>
        <dbReference type="EMBL" id="MVQ39624.1"/>
    </source>
</evidence>
<protein>
    <submittedName>
        <fullName evidence="2">Uncharacterized protein</fullName>
    </submittedName>
</protein>
<name>A0ABW9UHH7_9BACL</name>
<organism evidence="2 3">
    <name type="scientific">Paenibacillus anseongense</name>
    <dbReference type="NCBI Taxonomy" id="2682845"/>
    <lineage>
        <taxon>Bacteria</taxon>
        <taxon>Bacillati</taxon>
        <taxon>Bacillota</taxon>
        <taxon>Bacilli</taxon>
        <taxon>Bacillales</taxon>
        <taxon>Paenibacillaceae</taxon>
        <taxon>Paenibacillus</taxon>
    </lineage>
</organism>
<sequence>MGRPTLRLAFLGCGAAPVRGCRQRLGRAEPVGPEQGQGLELELGPEPGAGTGAVPVPEPEPEFAARLRGTTGRYFGEIGRFRTEGELGSLISTDLAETPPKSLK</sequence>
<evidence type="ECO:0000313" key="3">
    <source>
        <dbReference type="Proteomes" id="UP000467637"/>
    </source>
</evidence>
<dbReference type="EMBL" id="WSEM01000035">
    <property type="protein sequence ID" value="MVQ39624.1"/>
    <property type="molecule type" value="Genomic_DNA"/>
</dbReference>
<dbReference type="Proteomes" id="UP000467637">
    <property type="component" value="Unassembled WGS sequence"/>
</dbReference>
<proteinExistence type="predicted"/>
<feature type="region of interest" description="Disordered" evidence="1">
    <location>
        <begin position="28"/>
        <end position="59"/>
    </location>
</feature>
<evidence type="ECO:0000256" key="1">
    <source>
        <dbReference type="SAM" id="MobiDB-lite"/>
    </source>
</evidence>
<dbReference type="RefSeq" id="WP_157325915.1">
    <property type="nucleotide sequence ID" value="NZ_WSEM01000035.1"/>
</dbReference>
<accession>A0ABW9UHH7</accession>
<comment type="caution">
    <text evidence="2">The sequence shown here is derived from an EMBL/GenBank/DDBJ whole genome shotgun (WGS) entry which is preliminary data.</text>
</comment>